<reference evidence="4" key="1">
    <citation type="journal article" date="2019" name="Int. J. Syst. Evol. Microbiol.">
        <title>The Global Catalogue of Microorganisms (GCM) 10K type strain sequencing project: providing services to taxonomists for standard genome sequencing and annotation.</title>
        <authorList>
            <consortium name="The Broad Institute Genomics Platform"/>
            <consortium name="The Broad Institute Genome Sequencing Center for Infectious Disease"/>
            <person name="Wu L."/>
            <person name="Ma J."/>
        </authorList>
    </citation>
    <scope>NUCLEOTIDE SEQUENCE [LARGE SCALE GENOMIC DNA]</scope>
    <source>
        <strain evidence="4">CGMCC 1.12750</strain>
    </source>
</reference>
<dbReference type="InterPro" id="IPR042047">
    <property type="entry name" value="SleB_dom1"/>
</dbReference>
<sequence length="233" mass="25357">MRLLTTGIQGLLGLLVLAGAASAEVDTDETETPAVAEAQAIDERIAALFGQENAALGALNQTHVDKITTAPTAVAQTGVVEVRYDPSWLAQLPAQRGDEEWQCLAKALYFEARGEPVRGQFAVAEVILNRVEAREYPNTICGVVHQGSGRKFACQFTFTCDGRPETIREQAAYQQVGKIASLMINGAPRALTDGATHFHTHAVRPRWASKFPRTATIGSHRFYRQPVQLVSSR</sequence>
<dbReference type="RefSeq" id="WP_377401230.1">
    <property type="nucleotide sequence ID" value="NZ_JBHTFQ010000003.1"/>
</dbReference>
<dbReference type="Gene3D" id="1.10.10.2520">
    <property type="entry name" value="Cell wall hydrolase SleB, domain 1"/>
    <property type="match status" value="1"/>
</dbReference>
<feature type="signal peptide" evidence="1">
    <location>
        <begin position="1"/>
        <end position="23"/>
    </location>
</feature>
<keyword evidence="4" id="KW-1185">Reference proteome</keyword>
<dbReference type="Pfam" id="PF07486">
    <property type="entry name" value="Hydrolase_2"/>
    <property type="match status" value="1"/>
</dbReference>
<feature type="chain" id="PRO_5045889795" evidence="1">
    <location>
        <begin position="24"/>
        <end position="233"/>
    </location>
</feature>
<evidence type="ECO:0000256" key="1">
    <source>
        <dbReference type="SAM" id="SignalP"/>
    </source>
</evidence>
<name>A0ABW2UIB8_9RHOB</name>
<evidence type="ECO:0000259" key="2">
    <source>
        <dbReference type="Pfam" id="PF07486"/>
    </source>
</evidence>
<dbReference type="InterPro" id="IPR011105">
    <property type="entry name" value="Cell_wall_hydrolase_SleB"/>
</dbReference>
<gene>
    <name evidence="3" type="ORF">ACFQXB_06975</name>
</gene>
<accession>A0ABW2UIB8</accession>
<dbReference type="GO" id="GO:0016787">
    <property type="term" value="F:hydrolase activity"/>
    <property type="evidence" value="ECO:0007669"/>
    <property type="project" value="UniProtKB-KW"/>
</dbReference>
<dbReference type="EMBL" id="JBHTFQ010000003">
    <property type="protein sequence ID" value="MFC7703933.1"/>
    <property type="molecule type" value="Genomic_DNA"/>
</dbReference>
<evidence type="ECO:0000313" key="3">
    <source>
        <dbReference type="EMBL" id="MFC7703933.1"/>
    </source>
</evidence>
<feature type="domain" description="Cell wall hydrolase SleB" evidence="2">
    <location>
        <begin position="114"/>
        <end position="223"/>
    </location>
</feature>
<comment type="caution">
    <text evidence="3">The sequence shown here is derived from an EMBL/GenBank/DDBJ whole genome shotgun (WGS) entry which is preliminary data.</text>
</comment>
<keyword evidence="1" id="KW-0732">Signal</keyword>
<keyword evidence="3" id="KW-0378">Hydrolase</keyword>
<evidence type="ECO:0000313" key="4">
    <source>
        <dbReference type="Proteomes" id="UP001596516"/>
    </source>
</evidence>
<proteinExistence type="predicted"/>
<organism evidence="3 4">
    <name type="scientific">Plastorhodobacter daqingensis</name>
    <dbReference type="NCBI Taxonomy" id="1387281"/>
    <lineage>
        <taxon>Bacteria</taxon>
        <taxon>Pseudomonadati</taxon>
        <taxon>Pseudomonadota</taxon>
        <taxon>Alphaproteobacteria</taxon>
        <taxon>Rhodobacterales</taxon>
        <taxon>Paracoccaceae</taxon>
        <taxon>Plastorhodobacter</taxon>
    </lineage>
</organism>
<dbReference type="Proteomes" id="UP001596516">
    <property type="component" value="Unassembled WGS sequence"/>
</dbReference>
<protein>
    <submittedName>
        <fullName evidence="3">Cell wall hydrolase</fullName>
    </submittedName>
</protein>